<dbReference type="GO" id="GO:0005634">
    <property type="term" value="C:nucleus"/>
    <property type="evidence" value="ECO:0000318"/>
    <property type="project" value="GO_Central"/>
</dbReference>
<dbReference type="EMBL" id="CM000639">
    <property type="protein sequence ID" value="EED95571.1"/>
    <property type="molecule type" value="Genomic_DNA"/>
</dbReference>
<evidence type="ECO:0000256" key="1">
    <source>
        <dbReference type="RuleBase" id="RU000383"/>
    </source>
</evidence>
<dbReference type="Gene3D" id="1.10.472.10">
    <property type="entry name" value="Cyclin-like"/>
    <property type="match status" value="1"/>
</dbReference>
<dbReference type="InterPro" id="IPR013763">
    <property type="entry name" value="Cyclin-like_dom"/>
</dbReference>
<dbReference type="SMART" id="SM00385">
    <property type="entry name" value="CYCLIN"/>
    <property type="match status" value="1"/>
</dbReference>
<name>B8BW46_THAPS</name>
<dbReference type="GeneID" id="7442421"/>
<keyword evidence="1" id="KW-0195">Cyclin</keyword>
<evidence type="ECO:0000313" key="4">
    <source>
        <dbReference type="Proteomes" id="UP000001449"/>
    </source>
</evidence>
<dbReference type="GO" id="GO:0000082">
    <property type="term" value="P:G1/S transition of mitotic cell cycle"/>
    <property type="evidence" value="ECO:0000318"/>
    <property type="project" value="GO_Central"/>
</dbReference>
<dbReference type="InParanoid" id="B8BW46"/>
<dbReference type="FunFam" id="1.10.472.10:FF:000093">
    <property type="entry name" value="Predicted protein"/>
    <property type="match status" value="1"/>
</dbReference>
<dbReference type="Pfam" id="PF00134">
    <property type="entry name" value="Cyclin_N"/>
    <property type="match status" value="1"/>
</dbReference>
<reference evidence="3 4" key="2">
    <citation type="journal article" date="2008" name="Nature">
        <title>The Phaeodactylum genome reveals the evolutionary history of diatom genomes.</title>
        <authorList>
            <person name="Bowler C."/>
            <person name="Allen A.E."/>
            <person name="Badger J.H."/>
            <person name="Grimwood J."/>
            <person name="Jabbari K."/>
            <person name="Kuo A."/>
            <person name="Maheswari U."/>
            <person name="Martens C."/>
            <person name="Maumus F."/>
            <person name="Otillar R.P."/>
            <person name="Rayko E."/>
            <person name="Salamov A."/>
            <person name="Vandepoele K."/>
            <person name="Beszteri B."/>
            <person name="Gruber A."/>
            <person name="Heijde M."/>
            <person name="Katinka M."/>
            <person name="Mock T."/>
            <person name="Valentin K."/>
            <person name="Verret F."/>
            <person name="Berges J.A."/>
            <person name="Brownlee C."/>
            <person name="Cadoret J.P."/>
            <person name="Chiovitti A."/>
            <person name="Choi C.J."/>
            <person name="Coesel S."/>
            <person name="De Martino A."/>
            <person name="Detter J.C."/>
            <person name="Durkin C."/>
            <person name="Falciatore A."/>
            <person name="Fournet J."/>
            <person name="Haruta M."/>
            <person name="Huysman M.J."/>
            <person name="Jenkins B.D."/>
            <person name="Jiroutova K."/>
            <person name="Jorgensen R.E."/>
            <person name="Joubert Y."/>
            <person name="Kaplan A."/>
            <person name="Kroger N."/>
            <person name="Kroth P.G."/>
            <person name="La Roche J."/>
            <person name="Lindquist E."/>
            <person name="Lommer M."/>
            <person name="Martin-Jezequel V."/>
            <person name="Lopez P.J."/>
            <person name="Lucas S."/>
            <person name="Mangogna M."/>
            <person name="McGinnis K."/>
            <person name="Medlin L.K."/>
            <person name="Montsant A."/>
            <person name="Oudot-Le Secq M.P."/>
            <person name="Napoli C."/>
            <person name="Obornik M."/>
            <person name="Parker M.S."/>
            <person name="Petit J.L."/>
            <person name="Porcel B.M."/>
            <person name="Poulsen N."/>
            <person name="Robison M."/>
            <person name="Rychlewski L."/>
            <person name="Rynearson T.A."/>
            <person name="Schmutz J."/>
            <person name="Shapiro H."/>
            <person name="Siaut M."/>
            <person name="Stanley M."/>
            <person name="Sussman M.R."/>
            <person name="Taylor A.R."/>
            <person name="Vardi A."/>
            <person name="von Dassow P."/>
            <person name="Vyverman W."/>
            <person name="Willis A."/>
            <person name="Wyrwicz L.S."/>
            <person name="Rokhsar D.S."/>
            <person name="Weissenbach J."/>
            <person name="Armbrust E.V."/>
            <person name="Green B.R."/>
            <person name="Van de Peer Y."/>
            <person name="Grigoriev I.V."/>
        </authorList>
    </citation>
    <scope>NUCLEOTIDE SEQUENCE [LARGE SCALE GENOMIC DNA]</scope>
    <source>
        <strain evidence="3 4">CCMP1335</strain>
    </source>
</reference>
<evidence type="ECO:0000259" key="2">
    <source>
        <dbReference type="SMART" id="SM00385"/>
    </source>
</evidence>
<dbReference type="GO" id="GO:0000307">
    <property type="term" value="C:cyclin-dependent protein kinase holoenzyme complex"/>
    <property type="evidence" value="ECO:0000318"/>
    <property type="project" value="GO_Central"/>
</dbReference>
<dbReference type="KEGG" id="tps:THAPSDRAFT_268403"/>
<dbReference type="RefSeq" id="XP_002288128.1">
    <property type="nucleotide sequence ID" value="XM_002288092.1"/>
</dbReference>
<dbReference type="SUPFAM" id="SSF47954">
    <property type="entry name" value="Cyclin-like"/>
    <property type="match status" value="1"/>
</dbReference>
<proteinExistence type="inferred from homology"/>
<dbReference type="Proteomes" id="UP000001449">
    <property type="component" value="Chromosome 2"/>
</dbReference>
<dbReference type="PaxDb" id="35128-Thaps268403"/>
<reference evidence="3 4" key="1">
    <citation type="journal article" date="2004" name="Science">
        <title>The genome of the diatom Thalassiosira pseudonana: ecology, evolution, and metabolism.</title>
        <authorList>
            <person name="Armbrust E.V."/>
            <person name="Berges J.A."/>
            <person name="Bowler C."/>
            <person name="Green B.R."/>
            <person name="Martinez D."/>
            <person name="Putnam N.H."/>
            <person name="Zhou S."/>
            <person name="Allen A.E."/>
            <person name="Apt K.E."/>
            <person name="Bechner M."/>
            <person name="Brzezinski M.A."/>
            <person name="Chaal B.K."/>
            <person name="Chiovitti A."/>
            <person name="Davis A.K."/>
            <person name="Demarest M.S."/>
            <person name="Detter J.C."/>
            <person name="Glavina T."/>
            <person name="Goodstein D."/>
            <person name="Hadi M.Z."/>
            <person name="Hellsten U."/>
            <person name="Hildebrand M."/>
            <person name="Jenkins B.D."/>
            <person name="Jurka J."/>
            <person name="Kapitonov V.V."/>
            <person name="Kroger N."/>
            <person name="Lau W.W."/>
            <person name="Lane T.W."/>
            <person name="Larimer F.W."/>
            <person name="Lippmeier J.C."/>
            <person name="Lucas S."/>
            <person name="Medina M."/>
            <person name="Montsant A."/>
            <person name="Obornik M."/>
            <person name="Parker M.S."/>
            <person name="Palenik B."/>
            <person name="Pazour G.J."/>
            <person name="Richardson P.M."/>
            <person name="Rynearson T.A."/>
            <person name="Saito M.A."/>
            <person name="Schwartz D.C."/>
            <person name="Thamatrakoln K."/>
            <person name="Valentin K."/>
            <person name="Vardi A."/>
            <person name="Wilkerson F.P."/>
            <person name="Rokhsar D.S."/>
        </authorList>
    </citation>
    <scope>NUCLEOTIDE SEQUENCE [LARGE SCALE GENOMIC DNA]</scope>
    <source>
        <strain evidence="3 4">CCMP1335</strain>
    </source>
</reference>
<evidence type="ECO:0000313" key="3">
    <source>
        <dbReference type="EMBL" id="EED95571.1"/>
    </source>
</evidence>
<dbReference type="PANTHER" id="PTHR10177">
    <property type="entry name" value="CYCLINS"/>
    <property type="match status" value="1"/>
</dbReference>
<protein>
    <recommendedName>
        <fullName evidence="2">Cyclin-like domain-containing protein</fullName>
    </recommendedName>
</protein>
<dbReference type="AlphaFoldDB" id="B8BW46"/>
<keyword evidence="4" id="KW-1185">Reference proteome</keyword>
<dbReference type="InterPro" id="IPR006671">
    <property type="entry name" value="Cyclin_N"/>
</dbReference>
<dbReference type="HOGENOM" id="CLU_1716929_0_0_1"/>
<organism evidence="3 4">
    <name type="scientific">Thalassiosira pseudonana</name>
    <name type="common">Marine diatom</name>
    <name type="synonym">Cyclotella nana</name>
    <dbReference type="NCBI Taxonomy" id="35128"/>
    <lineage>
        <taxon>Eukaryota</taxon>
        <taxon>Sar</taxon>
        <taxon>Stramenopiles</taxon>
        <taxon>Ochrophyta</taxon>
        <taxon>Bacillariophyta</taxon>
        <taxon>Coscinodiscophyceae</taxon>
        <taxon>Thalassiosirophycidae</taxon>
        <taxon>Thalassiosirales</taxon>
        <taxon>Thalassiosiraceae</taxon>
        <taxon>Thalassiosira</taxon>
    </lineage>
</organism>
<comment type="similarity">
    <text evidence="1">Belongs to the cyclin family.</text>
</comment>
<dbReference type="InterPro" id="IPR036915">
    <property type="entry name" value="Cyclin-like_sf"/>
</dbReference>
<dbReference type="GO" id="GO:0016538">
    <property type="term" value="F:cyclin-dependent protein serine/threonine kinase regulator activity"/>
    <property type="evidence" value="ECO:0000318"/>
    <property type="project" value="GO_Central"/>
</dbReference>
<feature type="domain" description="Cyclin-like" evidence="2">
    <location>
        <begin position="4"/>
        <end position="83"/>
    </location>
</feature>
<gene>
    <name evidence="3" type="ORF">THAPSDRAFT_268403</name>
</gene>
<dbReference type="GO" id="GO:0005737">
    <property type="term" value="C:cytoplasm"/>
    <property type="evidence" value="ECO:0000318"/>
    <property type="project" value="GO_Central"/>
</dbReference>
<dbReference type="InterPro" id="IPR039361">
    <property type="entry name" value="Cyclin"/>
</dbReference>
<dbReference type="STRING" id="35128.B8BW46"/>
<accession>B8BW46</accession>
<sequence length="153" mass="18165">MLCEWSYRIVELCQLDRQVAVVAIQYFDRFLATSISRREFQLASISCLIIALKNLDSAFVSDILCQSMYTSQELYEMEIEILRALDWRLNGPTPHDFIHRFLELLPSIHSIDVVEEIMSHSERLQLWERYIGPIELVCWIFYVQLKILRVSFM</sequence>